<dbReference type="EMBL" id="BAABME010000934">
    <property type="protein sequence ID" value="GAA0146455.1"/>
    <property type="molecule type" value="Genomic_DNA"/>
</dbReference>
<evidence type="ECO:0000313" key="2">
    <source>
        <dbReference type="Proteomes" id="UP001454036"/>
    </source>
</evidence>
<dbReference type="Proteomes" id="UP001454036">
    <property type="component" value="Unassembled WGS sequence"/>
</dbReference>
<sequence>MVIPRRFIFALLDVHEDPLILPLLNSCSKFGDKGICSLLVAGYDGLHGQGVAVERVRAILHAPQTCFYYYPYYPYRWCHRYILRLESENWFNLVKYRGLNVESDVVRDLPCADESKSEVSVIPENVVG</sequence>
<accession>A0AAV3P4G8</accession>
<dbReference type="AlphaFoldDB" id="A0AAV3P4G8"/>
<proteinExistence type="predicted"/>
<comment type="caution">
    <text evidence="1">The sequence shown here is derived from an EMBL/GenBank/DDBJ whole genome shotgun (WGS) entry which is preliminary data.</text>
</comment>
<gene>
    <name evidence="1" type="ORF">LIER_06403</name>
</gene>
<evidence type="ECO:0000313" key="1">
    <source>
        <dbReference type="EMBL" id="GAA0146455.1"/>
    </source>
</evidence>
<keyword evidence="2" id="KW-1185">Reference proteome</keyword>
<organism evidence="1 2">
    <name type="scientific">Lithospermum erythrorhizon</name>
    <name type="common">Purple gromwell</name>
    <name type="synonym">Lithospermum officinale var. erythrorhizon</name>
    <dbReference type="NCBI Taxonomy" id="34254"/>
    <lineage>
        <taxon>Eukaryota</taxon>
        <taxon>Viridiplantae</taxon>
        <taxon>Streptophyta</taxon>
        <taxon>Embryophyta</taxon>
        <taxon>Tracheophyta</taxon>
        <taxon>Spermatophyta</taxon>
        <taxon>Magnoliopsida</taxon>
        <taxon>eudicotyledons</taxon>
        <taxon>Gunneridae</taxon>
        <taxon>Pentapetalae</taxon>
        <taxon>asterids</taxon>
        <taxon>lamiids</taxon>
        <taxon>Boraginales</taxon>
        <taxon>Boraginaceae</taxon>
        <taxon>Boraginoideae</taxon>
        <taxon>Lithospermeae</taxon>
        <taxon>Lithospermum</taxon>
    </lineage>
</organism>
<name>A0AAV3P4G8_LITER</name>
<protein>
    <submittedName>
        <fullName evidence="1">Uncharacterized protein</fullName>
    </submittedName>
</protein>
<reference evidence="1 2" key="1">
    <citation type="submission" date="2024-01" db="EMBL/GenBank/DDBJ databases">
        <title>The complete chloroplast genome sequence of Lithospermum erythrorhizon: insights into the phylogenetic relationship among Boraginaceae species and the maternal lineages of purple gromwells.</title>
        <authorList>
            <person name="Okada T."/>
            <person name="Watanabe K."/>
        </authorList>
    </citation>
    <scope>NUCLEOTIDE SEQUENCE [LARGE SCALE GENOMIC DNA]</scope>
</reference>